<evidence type="ECO:0000313" key="2">
    <source>
        <dbReference type="Proteomes" id="UP000236151"/>
    </source>
</evidence>
<reference evidence="1 2" key="1">
    <citation type="submission" date="2017-06" db="EMBL/GenBank/DDBJ databases">
        <title>Investigating the central metabolism of Clostridium thermosuccinogenes.</title>
        <authorList>
            <person name="Koendjbiharie J.G."/>
            <person name="van Kranenburg R."/>
        </authorList>
    </citation>
    <scope>NUCLEOTIDE SEQUENCE [LARGE SCALE GENOMIC DNA]</scope>
    <source>
        <strain evidence="1 2">DSM 5806</strain>
    </source>
</reference>
<sequence>MTLKGVEKVYSNEQRKIALQLYDQCKSVSKVIQHLGYPTRRGLCNWIAERDLPSKTKVRAERECKISFRVNRI</sequence>
<comment type="caution">
    <text evidence="1">The sequence shown here is derived from an EMBL/GenBank/DDBJ whole genome shotgun (WGS) entry which is preliminary data.</text>
</comment>
<dbReference type="KEGG" id="cthd:CDO33_01580"/>
<dbReference type="Proteomes" id="UP000236151">
    <property type="component" value="Unassembled WGS sequence"/>
</dbReference>
<proteinExistence type="predicted"/>
<gene>
    <name evidence="1" type="ORF">CDQ84_19280</name>
</gene>
<evidence type="ECO:0008006" key="3">
    <source>
        <dbReference type="Google" id="ProtNLM"/>
    </source>
</evidence>
<name>A0A2K2EYZ5_9CLOT</name>
<protein>
    <recommendedName>
        <fullName evidence="3">Transposase</fullName>
    </recommendedName>
</protein>
<accession>A0A2K2EYZ5</accession>
<organism evidence="1 2">
    <name type="scientific">Clostridium thermosuccinogenes</name>
    <dbReference type="NCBI Taxonomy" id="84032"/>
    <lineage>
        <taxon>Bacteria</taxon>
        <taxon>Bacillati</taxon>
        <taxon>Bacillota</taxon>
        <taxon>Clostridia</taxon>
        <taxon>Eubacteriales</taxon>
        <taxon>Clostridiaceae</taxon>
        <taxon>Clostridium</taxon>
    </lineage>
</organism>
<dbReference type="AlphaFoldDB" id="A0A2K2EYZ5"/>
<keyword evidence="2" id="KW-1185">Reference proteome</keyword>
<dbReference type="EMBL" id="NIOJ01000150">
    <property type="protein sequence ID" value="PNT91755.1"/>
    <property type="molecule type" value="Genomic_DNA"/>
</dbReference>
<evidence type="ECO:0000313" key="1">
    <source>
        <dbReference type="EMBL" id="PNT91755.1"/>
    </source>
</evidence>